<protein>
    <submittedName>
        <fullName evidence="1">Deaminase</fullName>
    </submittedName>
</protein>
<feature type="non-terminal residue" evidence="1">
    <location>
        <position position="109"/>
    </location>
</feature>
<name>A0A2M7WYJ2_UNCKA</name>
<gene>
    <name evidence="1" type="ORF">CO181_00785</name>
</gene>
<evidence type="ECO:0000313" key="1">
    <source>
        <dbReference type="EMBL" id="PJA38266.1"/>
    </source>
</evidence>
<dbReference type="Proteomes" id="UP000230538">
    <property type="component" value="Unassembled WGS sequence"/>
</dbReference>
<dbReference type="InterPro" id="IPR024072">
    <property type="entry name" value="DHFR-like_dom_sf"/>
</dbReference>
<dbReference type="AlphaFoldDB" id="A0A2M7WYJ2"/>
<accession>A0A2M7WYJ2</accession>
<organism evidence="1 2">
    <name type="scientific">candidate division WWE3 bacterium CG_4_9_14_3_um_filter_43_9</name>
    <dbReference type="NCBI Taxonomy" id="1975082"/>
    <lineage>
        <taxon>Bacteria</taxon>
        <taxon>Katanobacteria</taxon>
    </lineage>
</organism>
<reference evidence="2" key="1">
    <citation type="submission" date="2017-09" db="EMBL/GenBank/DDBJ databases">
        <title>Depth-based differentiation of microbial function through sediment-hosted aquifers and enrichment of novel symbionts in the deep terrestrial subsurface.</title>
        <authorList>
            <person name="Probst A.J."/>
            <person name="Ladd B."/>
            <person name="Jarett J.K."/>
            <person name="Geller-Mcgrath D.E."/>
            <person name="Sieber C.M.K."/>
            <person name="Emerson J.B."/>
            <person name="Anantharaman K."/>
            <person name="Thomas B.C."/>
            <person name="Malmstrom R."/>
            <person name="Stieglmeier M."/>
            <person name="Klingl A."/>
            <person name="Woyke T."/>
            <person name="Ryan C.M."/>
            <person name="Banfield J.F."/>
        </authorList>
    </citation>
    <scope>NUCLEOTIDE SEQUENCE [LARGE SCALE GENOMIC DNA]</scope>
</reference>
<comment type="caution">
    <text evidence="1">The sequence shown here is derived from an EMBL/GenBank/DDBJ whole genome shotgun (WGS) entry which is preliminary data.</text>
</comment>
<dbReference type="Gene3D" id="3.40.430.10">
    <property type="entry name" value="Dihydrofolate Reductase, subunit A"/>
    <property type="match status" value="1"/>
</dbReference>
<sequence length="109" mass="12705">MDSKRPYTTLFLIQSLDGKITTGDNDSMDTENFHKITGIKEGMFQYYELEKRMDRVYVNSGKVFEKVGFNEKVWTKDKNDGLSFVVIDNRPHLNLGGCEYLAKRCETFF</sequence>
<dbReference type="EMBL" id="PFXB01000026">
    <property type="protein sequence ID" value="PJA38266.1"/>
    <property type="molecule type" value="Genomic_DNA"/>
</dbReference>
<proteinExistence type="predicted"/>
<evidence type="ECO:0000313" key="2">
    <source>
        <dbReference type="Proteomes" id="UP000230538"/>
    </source>
</evidence>